<dbReference type="EMBL" id="PFBC01000039">
    <property type="protein sequence ID" value="PIR87825.1"/>
    <property type="molecule type" value="Genomic_DNA"/>
</dbReference>
<organism evidence="2 3">
    <name type="scientific">Candidatus Harrisonbacteria bacterium CG10_big_fil_rev_8_21_14_0_10_45_28</name>
    <dbReference type="NCBI Taxonomy" id="1974586"/>
    <lineage>
        <taxon>Bacteria</taxon>
        <taxon>Candidatus Harrisoniibacteriota</taxon>
    </lineage>
</organism>
<dbReference type="SUPFAM" id="SSF47413">
    <property type="entry name" value="lambda repressor-like DNA-binding domains"/>
    <property type="match status" value="1"/>
</dbReference>
<dbReference type="InterPro" id="IPR010982">
    <property type="entry name" value="Lambda_DNA-bd_dom_sf"/>
</dbReference>
<dbReference type="CDD" id="cd00093">
    <property type="entry name" value="HTH_XRE"/>
    <property type="match status" value="1"/>
</dbReference>
<gene>
    <name evidence="2" type="ORF">COU10_02460</name>
</gene>
<evidence type="ECO:0000313" key="3">
    <source>
        <dbReference type="Proteomes" id="UP000230903"/>
    </source>
</evidence>
<dbReference type="GO" id="GO:0003677">
    <property type="term" value="F:DNA binding"/>
    <property type="evidence" value="ECO:0007669"/>
    <property type="project" value="InterPro"/>
</dbReference>
<dbReference type="Pfam" id="PF01381">
    <property type="entry name" value="HTH_3"/>
    <property type="match status" value="1"/>
</dbReference>
<protein>
    <recommendedName>
        <fullName evidence="1">HTH cro/C1-type domain-containing protein</fullName>
    </recommendedName>
</protein>
<dbReference type="InterPro" id="IPR001387">
    <property type="entry name" value="Cro/C1-type_HTH"/>
</dbReference>
<dbReference type="PROSITE" id="PS50943">
    <property type="entry name" value="HTH_CROC1"/>
    <property type="match status" value="1"/>
</dbReference>
<feature type="domain" description="HTH cro/C1-type" evidence="1">
    <location>
        <begin position="8"/>
        <end position="61"/>
    </location>
</feature>
<evidence type="ECO:0000259" key="1">
    <source>
        <dbReference type="PROSITE" id="PS50943"/>
    </source>
</evidence>
<dbReference type="Proteomes" id="UP000230903">
    <property type="component" value="Unassembled WGS sequence"/>
</dbReference>
<name>A0A2H0UPU5_9BACT</name>
<dbReference type="SMART" id="SM00530">
    <property type="entry name" value="HTH_XRE"/>
    <property type="match status" value="1"/>
</dbReference>
<accession>A0A2H0UPU5</accession>
<comment type="caution">
    <text evidence="2">The sequence shown here is derived from an EMBL/GenBank/DDBJ whole genome shotgun (WGS) entry which is preliminary data.</text>
</comment>
<proteinExistence type="predicted"/>
<dbReference type="Gene3D" id="1.10.260.40">
    <property type="entry name" value="lambda repressor-like DNA-binding domains"/>
    <property type="match status" value="1"/>
</dbReference>
<sequence length="250" mass="27672">MDKIPYRIKKLQKKLRLTQAELAIRLGVTFAALNRWVNGRSRPRATVLVRIAELEKTTSDLVHDPFAEIWQWLTAEKPEIVTASLYSSNRAIFGLKLKDVEDVLENTRELATPPALIGAIIGEVGNNAFDHNLGNWPDEHGVCFCLDPAERRVIIADRGQGVLKTLRQVRPGIRDDAQALQIAFTEILSGRAPEDRGNGLKFVRGIIAKYPLTLSFQSGSAVVSLGPNSDELHIQPAAKTIRGCVATLEY</sequence>
<reference evidence="3" key="1">
    <citation type="submission" date="2017-09" db="EMBL/GenBank/DDBJ databases">
        <title>Depth-based differentiation of microbial function through sediment-hosted aquifers and enrichment of novel symbionts in the deep terrestrial subsurface.</title>
        <authorList>
            <person name="Probst A.J."/>
            <person name="Ladd B."/>
            <person name="Jarett J.K."/>
            <person name="Geller-Mcgrath D.E."/>
            <person name="Sieber C.M.K."/>
            <person name="Emerson J.B."/>
            <person name="Anantharaman K."/>
            <person name="Thomas B.C."/>
            <person name="Malmstrom R."/>
            <person name="Stieglmeier M."/>
            <person name="Klingl A."/>
            <person name="Woyke T."/>
            <person name="Ryan C.M."/>
            <person name="Banfield J.F."/>
        </authorList>
    </citation>
    <scope>NUCLEOTIDE SEQUENCE [LARGE SCALE GENOMIC DNA]</scope>
</reference>
<evidence type="ECO:0000313" key="2">
    <source>
        <dbReference type="EMBL" id="PIR87825.1"/>
    </source>
</evidence>
<dbReference type="AlphaFoldDB" id="A0A2H0UPU5"/>